<accession>A0A642ULA2</accession>
<comment type="similarity">
    <text evidence="3">Belongs to the FAD-binding oxidoreductase/transferase type 4 family.</text>
</comment>
<dbReference type="InterPro" id="IPR016169">
    <property type="entry name" value="FAD-bd_PCMH_sub2"/>
</dbReference>
<dbReference type="FunFam" id="1.10.45.10:FF:000001">
    <property type="entry name" value="D-lactate dehydrogenase mitochondrial"/>
    <property type="match status" value="1"/>
</dbReference>
<evidence type="ECO:0000256" key="5">
    <source>
        <dbReference type="ARBA" id="ARBA00022827"/>
    </source>
</evidence>
<dbReference type="GeneID" id="54782104"/>
<dbReference type="GO" id="GO:0004458">
    <property type="term" value="F:D-lactate dehydrogenase (cytochrome) activity"/>
    <property type="evidence" value="ECO:0007669"/>
    <property type="project" value="UniProtKB-EC"/>
</dbReference>
<comment type="cofactor">
    <cofactor evidence="1">
        <name>FAD</name>
        <dbReference type="ChEBI" id="CHEBI:57692"/>
    </cofactor>
</comment>
<dbReference type="OMA" id="GQGFEWA"/>
<dbReference type="InterPro" id="IPR004113">
    <property type="entry name" value="FAD-bd_oxidored_4_C"/>
</dbReference>
<dbReference type="InterPro" id="IPR016171">
    <property type="entry name" value="Vanillyl_alc_oxidase_C-sub2"/>
</dbReference>
<keyword evidence="6" id="KW-0809">Transit peptide</keyword>
<evidence type="ECO:0000256" key="8">
    <source>
        <dbReference type="ARBA" id="ARBA00023128"/>
    </source>
</evidence>
<keyword evidence="5" id="KW-0274">FAD</keyword>
<evidence type="ECO:0000259" key="12">
    <source>
        <dbReference type="PROSITE" id="PS51387"/>
    </source>
</evidence>
<dbReference type="EC" id="1.1.2.4" evidence="9"/>
<proteinExistence type="inferred from homology"/>
<dbReference type="InterPro" id="IPR006094">
    <property type="entry name" value="Oxid_FAD_bind_N"/>
</dbReference>
<comment type="caution">
    <text evidence="13">The sequence shown here is derived from an EMBL/GenBank/DDBJ whole genome shotgun (WGS) entry which is preliminary data.</text>
</comment>
<dbReference type="SUPFAM" id="SSF55103">
    <property type="entry name" value="FAD-linked oxidases, C-terminal domain"/>
    <property type="match status" value="1"/>
</dbReference>
<dbReference type="Gene3D" id="3.30.70.2740">
    <property type="match status" value="1"/>
</dbReference>
<keyword evidence="14" id="KW-1185">Reference proteome</keyword>
<feature type="domain" description="FAD-binding PCMH-type" evidence="12">
    <location>
        <begin position="119"/>
        <end position="303"/>
    </location>
</feature>
<evidence type="ECO:0000256" key="3">
    <source>
        <dbReference type="ARBA" id="ARBA00008000"/>
    </source>
</evidence>
<dbReference type="Gene3D" id="3.30.465.10">
    <property type="match status" value="1"/>
</dbReference>
<evidence type="ECO:0000256" key="4">
    <source>
        <dbReference type="ARBA" id="ARBA00022630"/>
    </source>
</evidence>
<dbReference type="VEuPathDB" id="FungiDB:DIURU_003453"/>
<evidence type="ECO:0000256" key="6">
    <source>
        <dbReference type="ARBA" id="ARBA00022946"/>
    </source>
</evidence>
<comment type="subcellular location">
    <subcellularLocation>
        <location evidence="2">Mitochondrion</location>
    </subcellularLocation>
</comment>
<evidence type="ECO:0000256" key="7">
    <source>
        <dbReference type="ARBA" id="ARBA00023002"/>
    </source>
</evidence>
<dbReference type="Proteomes" id="UP000449547">
    <property type="component" value="Unassembled WGS sequence"/>
</dbReference>
<keyword evidence="8" id="KW-0496">Mitochondrion</keyword>
<dbReference type="EMBL" id="SWFT01000105">
    <property type="protein sequence ID" value="KAA8901083.1"/>
    <property type="molecule type" value="Genomic_DNA"/>
</dbReference>
<keyword evidence="4" id="KW-0285">Flavoprotein</keyword>
<dbReference type="Gene3D" id="1.10.45.10">
    <property type="entry name" value="Vanillyl-alcohol Oxidase, Chain A, domain 4"/>
    <property type="match status" value="1"/>
</dbReference>
<evidence type="ECO:0000313" key="13">
    <source>
        <dbReference type="EMBL" id="KAA8901083.1"/>
    </source>
</evidence>
<dbReference type="Pfam" id="PF02913">
    <property type="entry name" value="FAD-oxidase_C"/>
    <property type="match status" value="1"/>
</dbReference>
<dbReference type="PANTHER" id="PTHR11748">
    <property type="entry name" value="D-LACTATE DEHYDROGENASE"/>
    <property type="match status" value="1"/>
</dbReference>
<dbReference type="Pfam" id="PF01565">
    <property type="entry name" value="FAD_binding_4"/>
    <property type="match status" value="1"/>
</dbReference>
<reference evidence="13 14" key="1">
    <citation type="submission" date="2019-07" db="EMBL/GenBank/DDBJ databases">
        <title>Genome assembly of two rare yeast pathogens: Diutina rugosa and Trichomonascus ciferrii.</title>
        <authorList>
            <person name="Mixao V."/>
            <person name="Saus E."/>
            <person name="Hansen A."/>
            <person name="Lass-Flor C."/>
            <person name="Gabaldon T."/>
        </authorList>
    </citation>
    <scope>NUCLEOTIDE SEQUENCE [LARGE SCALE GENOMIC DNA]</scope>
    <source>
        <strain evidence="13 14">CBS 613</strain>
    </source>
</reference>
<dbReference type="InterPro" id="IPR036318">
    <property type="entry name" value="FAD-bd_PCMH-like_sf"/>
</dbReference>
<dbReference type="RefSeq" id="XP_034011706.1">
    <property type="nucleotide sequence ID" value="XM_034156217.1"/>
</dbReference>
<dbReference type="PANTHER" id="PTHR11748:SF111">
    <property type="entry name" value="D-LACTATE DEHYDROGENASE, MITOCHONDRIAL-RELATED"/>
    <property type="match status" value="1"/>
</dbReference>
<organism evidence="13 14">
    <name type="scientific">Diutina rugosa</name>
    <name type="common">Yeast</name>
    <name type="synonym">Candida rugosa</name>
    <dbReference type="NCBI Taxonomy" id="5481"/>
    <lineage>
        <taxon>Eukaryota</taxon>
        <taxon>Fungi</taxon>
        <taxon>Dikarya</taxon>
        <taxon>Ascomycota</taxon>
        <taxon>Saccharomycotina</taxon>
        <taxon>Pichiomycetes</taxon>
        <taxon>Debaryomycetaceae</taxon>
        <taxon>Diutina</taxon>
    </lineage>
</organism>
<dbReference type="FunFam" id="3.30.465.10:FF:000014">
    <property type="entry name" value="D-lactate dehydrogenase (Cytochrome), putative"/>
    <property type="match status" value="1"/>
</dbReference>
<dbReference type="InterPro" id="IPR016164">
    <property type="entry name" value="FAD-linked_Oxase-like_C"/>
</dbReference>
<dbReference type="GO" id="GO:0005739">
    <property type="term" value="C:mitochondrion"/>
    <property type="evidence" value="ECO:0007669"/>
    <property type="project" value="UniProtKB-SubCell"/>
</dbReference>
<dbReference type="GO" id="GO:0071949">
    <property type="term" value="F:FAD binding"/>
    <property type="evidence" value="ECO:0007669"/>
    <property type="project" value="InterPro"/>
</dbReference>
<gene>
    <name evidence="13" type="ORF">DIURU_003453</name>
</gene>
<sequence>MFRATWAKQLRRFATKAPQSTPKTSWIGYALTAAIFTGVGAYAHTYKSTPQPIVNGKEDKSSFDVNDLTSPVYANAADFETAVAQMAAIVGKDNVSRSEAELVAHNDSFFATHHPPDPSKQKPSVVIYPSSTEEVSELLKIAFKYRVPVVASSGLTSLEGQMMHTRGPHSVAISFTKNMADIIAFHPEDLDVVVQPGVGWKELDDYLLDHPDGSHLMFGPDPGVGAAIGGMVSTSASGTNAYRYGTMKEAVVSMTVVLADGQIIRTKQRPRKSSAGYDLTHLFIGAEGTLGLVTEITLKLHVRPKIEYVSIASFPTIKDAASTASNVIGKSGLHPNAIEILNEEMVMFVNESGSVERKFDEKPTLLFKIGGHSEDNIKEQARIIQNIAQQNNLIEWEISTSEEENQLLWSARRQGLWSTIEYGKVVLEDPNDVQVWTTDIAVPISRLAQVIDETNADLNVDFKNKFSVMGHIGDGNCHFLIVYNSNDYGKCAAAVDRMVERAIKYGGTCTGEHGVGIGKRKYLPLEYGESAVGFMRALKIGLDKRRILNPDKIVTIDPLDKLDEQLDYHGRQEWSCCK</sequence>
<evidence type="ECO:0000256" key="2">
    <source>
        <dbReference type="ARBA" id="ARBA00004173"/>
    </source>
</evidence>
<dbReference type="PROSITE" id="PS51387">
    <property type="entry name" value="FAD_PCMH"/>
    <property type="match status" value="1"/>
</dbReference>
<evidence type="ECO:0000256" key="9">
    <source>
        <dbReference type="ARBA" id="ARBA00038897"/>
    </source>
</evidence>
<dbReference type="InterPro" id="IPR016166">
    <property type="entry name" value="FAD-bd_PCMH"/>
</dbReference>
<evidence type="ECO:0000313" key="14">
    <source>
        <dbReference type="Proteomes" id="UP000449547"/>
    </source>
</evidence>
<dbReference type="FunFam" id="3.30.70.2740:FF:000001">
    <property type="entry name" value="D-lactate dehydrogenase mitochondrial"/>
    <property type="match status" value="1"/>
</dbReference>
<dbReference type="OrthoDB" id="7786253at2759"/>
<comment type="catalytic activity">
    <reaction evidence="10">
        <text>(R)-lactate + 2 Fe(III)-[cytochrome c] = 2 Fe(II)-[cytochrome c] + pyruvate + 2 H(+)</text>
        <dbReference type="Rhea" id="RHEA:13521"/>
        <dbReference type="Rhea" id="RHEA-COMP:10350"/>
        <dbReference type="Rhea" id="RHEA-COMP:14399"/>
        <dbReference type="ChEBI" id="CHEBI:15361"/>
        <dbReference type="ChEBI" id="CHEBI:15378"/>
        <dbReference type="ChEBI" id="CHEBI:16004"/>
        <dbReference type="ChEBI" id="CHEBI:29033"/>
        <dbReference type="ChEBI" id="CHEBI:29034"/>
        <dbReference type="EC" id="1.1.2.4"/>
    </reaction>
</comment>
<dbReference type="GO" id="GO:1903457">
    <property type="term" value="P:lactate catabolic process"/>
    <property type="evidence" value="ECO:0007669"/>
    <property type="project" value="TreeGrafter"/>
</dbReference>
<dbReference type="AlphaFoldDB" id="A0A642ULA2"/>
<protein>
    <recommendedName>
        <fullName evidence="9">D-lactate dehydrogenase (cytochrome)</fullName>
        <ecNumber evidence="9">1.1.2.4</ecNumber>
    </recommendedName>
    <alternativeName>
        <fullName evidence="11">D-lactate ferricytochrome C oxidoreductase</fullName>
    </alternativeName>
</protein>
<keyword evidence="7" id="KW-0560">Oxidoreductase</keyword>
<evidence type="ECO:0000256" key="10">
    <source>
        <dbReference type="ARBA" id="ARBA00051436"/>
    </source>
</evidence>
<dbReference type="SUPFAM" id="SSF56176">
    <property type="entry name" value="FAD-binding/transporter-associated domain-like"/>
    <property type="match status" value="1"/>
</dbReference>
<evidence type="ECO:0000256" key="11">
    <source>
        <dbReference type="ARBA" id="ARBA00083446"/>
    </source>
</evidence>
<name>A0A642ULA2_DIURU</name>
<dbReference type="GO" id="GO:0008720">
    <property type="term" value="F:D-lactate dehydrogenase (NAD+) activity"/>
    <property type="evidence" value="ECO:0007669"/>
    <property type="project" value="TreeGrafter"/>
</dbReference>
<evidence type="ECO:0000256" key="1">
    <source>
        <dbReference type="ARBA" id="ARBA00001974"/>
    </source>
</evidence>